<name>U4LPL6_PYROM</name>
<evidence type="ECO:0000313" key="2">
    <source>
        <dbReference type="Proteomes" id="UP000018144"/>
    </source>
</evidence>
<proteinExistence type="predicted"/>
<dbReference type="EMBL" id="HF936491">
    <property type="protein sequence ID" value="CCX16635.1"/>
    <property type="molecule type" value="Genomic_DNA"/>
</dbReference>
<accession>U4LPL6</accession>
<dbReference type="AlphaFoldDB" id="U4LPL6"/>
<gene>
    <name evidence="1" type="ORF">PCON_03334</name>
</gene>
<sequence length="34" mass="4117">MREIEQKSESHPVYSFLRLIAAYRLPIIRGRDDR</sequence>
<reference evidence="1 2" key="1">
    <citation type="journal article" date="2013" name="PLoS Genet.">
        <title>The genome and development-dependent transcriptomes of Pyronema confluens: a window into fungal evolution.</title>
        <authorList>
            <person name="Traeger S."/>
            <person name="Altegoer F."/>
            <person name="Freitag M."/>
            <person name="Gabaldon T."/>
            <person name="Kempken F."/>
            <person name="Kumar A."/>
            <person name="Marcet-Houben M."/>
            <person name="Poggeler S."/>
            <person name="Stajich J.E."/>
            <person name="Nowrousian M."/>
        </authorList>
    </citation>
    <scope>NUCLEOTIDE SEQUENCE [LARGE SCALE GENOMIC DNA]</scope>
    <source>
        <strain evidence="2">CBS 100304</strain>
        <tissue evidence="1">Vegetative mycelium</tissue>
    </source>
</reference>
<protein>
    <submittedName>
        <fullName evidence="1">Uncharacterized protein</fullName>
    </submittedName>
</protein>
<dbReference type="Proteomes" id="UP000018144">
    <property type="component" value="Unassembled WGS sequence"/>
</dbReference>
<evidence type="ECO:0000313" key="1">
    <source>
        <dbReference type="EMBL" id="CCX16635.1"/>
    </source>
</evidence>
<keyword evidence="2" id="KW-1185">Reference proteome</keyword>
<organism evidence="1 2">
    <name type="scientific">Pyronema omphalodes (strain CBS 100304)</name>
    <name type="common">Pyronema confluens</name>
    <dbReference type="NCBI Taxonomy" id="1076935"/>
    <lineage>
        <taxon>Eukaryota</taxon>
        <taxon>Fungi</taxon>
        <taxon>Dikarya</taxon>
        <taxon>Ascomycota</taxon>
        <taxon>Pezizomycotina</taxon>
        <taxon>Pezizomycetes</taxon>
        <taxon>Pezizales</taxon>
        <taxon>Pyronemataceae</taxon>
        <taxon>Pyronema</taxon>
    </lineage>
</organism>